<dbReference type="RefSeq" id="WP_271011487.1">
    <property type="nucleotide sequence ID" value="NZ_JAQIFT010000021.1"/>
</dbReference>
<protein>
    <submittedName>
        <fullName evidence="3">Metallophosphoesterase</fullName>
    </submittedName>
</protein>
<dbReference type="GO" id="GO:0008758">
    <property type="term" value="F:UDP-2,3-diacylglucosamine hydrolase activity"/>
    <property type="evidence" value="ECO:0007669"/>
    <property type="project" value="TreeGrafter"/>
</dbReference>
<dbReference type="Proteomes" id="UP001169242">
    <property type="component" value="Unassembled WGS sequence"/>
</dbReference>
<proteinExistence type="predicted"/>
<reference evidence="3" key="1">
    <citation type="journal article" date="2023" name="Int. J. Syst. Evol. Microbiol.">
        <title>&lt;i&gt;Holtiella tumoricola&lt;/i&gt; gen. nov. sp. nov., isolated from a human clinical sample.</title>
        <authorList>
            <person name="Allen-Vercoe E."/>
            <person name="Daigneault M.C."/>
            <person name="Vancuren S.J."/>
            <person name="Cochrane K."/>
            <person name="O'Neal L.L."/>
            <person name="Sankaranarayanan K."/>
            <person name="Lawson P.A."/>
        </authorList>
    </citation>
    <scope>NUCLEOTIDE SEQUENCE</scope>
    <source>
        <strain evidence="3">CC70A</strain>
    </source>
</reference>
<dbReference type="PANTHER" id="PTHR31302:SF25">
    <property type="entry name" value="PHOSPHOESTERASE"/>
    <property type="match status" value="1"/>
</dbReference>
<dbReference type="CDD" id="cd07385">
    <property type="entry name" value="MPP_YkuE_C"/>
    <property type="match status" value="1"/>
</dbReference>
<gene>
    <name evidence="3" type="ORF">PBV87_05820</name>
</gene>
<comment type="caution">
    <text evidence="3">The sequence shown here is derived from an EMBL/GenBank/DDBJ whole genome shotgun (WGS) entry which is preliminary data.</text>
</comment>
<dbReference type="AlphaFoldDB" id="A0AA42DL15"/>
<feature type="domain" description="Calcineurin-like phosphoesterase" evidence="2">
    <location>
        <begin position="52"/>
        <end position="215"/>
    </location>
</feature>
<dbReference type="EMBL" id="JAQIFT010000021">
    <property type="protein sequence ID" value="MDA3731016.1"/>
    <property type="molecule type" value="Genomic_DNA"/>
</dbReference>
<dbReference type="GO" id="GO:0016020">
    <property type="term" value="C:membrane"/>
    <property type="evidence" value="ECO:0007669"/>
    <property type="project" value="GOC"/>
</dbReference>
<evidence type="ECO:0000313" key="4">
    <source>
        <dbReference type="Proteomes" id="UP001169242"/>
    </source>
</evidence>
<evidence type="ECO:0000313" key="3">
    <source>
        <dbReference type="EMBL" id="MDA3731016.1"/>
    </source>
</evidence>
<name>A0AA42DL15_9FIRM</name>
<keyword evidence="1" id="KW-0812">Transmembrane</keyword>
<dbReference type="PANTHER" id="PTHR31302">
    <property type="entry name" value="TRANSMEMBRANE PROTEIN WITH METALLOPHOSPHOESTERASE DOMAIN-RELATED"/>
    <property type="match status" value="1"/>
</dbReference>
<dbReference type="SUPFAM" id="SSF56300">
    <property type="entry name" value="Metallo-dependent phosphatases"/>
    <property type="match status" value="1"/>
</dbReference>
<accession>A0AA42DL15</accession>
<dbReference type="InterPro" id="IPR004843">
    <property type="entry name" value="Calcineurin-like_PHP"/>
</dbReference>
<evidence type="ECO:0000259" key="2">
    <source>
        <dbReference type="Pfam" id="PF00149"/>
    </source>
</evidence>
<dbReference type="InterPro" id="IPR051158">
    <property type="entry name" value="Metallophosphoesterase_sf"/>
</dbReference>
<keyword evidence="4" id="KW-1185">Reference proteome</keyword>
<dbReference type="GO" id="GO:0009245">
    <property type="term" value="P:lipid A biosynthetic process"/>
    <property type="evidence" value="ECO:0007669"/>
    <property type="project" value="TreeGrafter"/>
</dbReference>
<dbReference type="InterPro" id="IPR029052">
    <property type="entry name" value="Metallo-depent_PP-like"/>
</dbReference>
<feature type="transmembrane region" description="Helical" evidence="1">
    <location>
        <begin position="12"/>
        <end position="30"/>
    </location>
</feature>
<sequence>MNIKANKYKKQITFIIIAIVTFITLYATYFERHLIINKNISVPLEATGQDVLRIVQFSDTHLGKYFSLEQFKKVVEKINEQSPDLVVFTGDLFDVMSEYENPDAVIKALSKIEAKIGKIAIMGNRDFQKGEEYFVLSMNQAGFKVLRNESIKFSYKDHNIMVYGVNNWDIGLEQKELLDGIDSNNINLLLMHEPDVMNKFEKYPIDIAFAGHSHGGQVYLPFIGPIIKTNMCEDYLKGSYRLNNEKNTLFYVSSGIGNTKVPFRFFNIPEIILFDVTM</sequence>
<organism evidence="3 4">
    <name type="scientific">Holtiella tumoricola</name>
    <dbReference type="NCBI Taxonomy" id="3018743"/>
    <lineage>
        <taxon>Bacteria</taxon>
        <taxon>Bacillati</taxon>
        <taxon>Bacillota</taxon>
        <taxon>Clostridia</taxon>
        <taxon>Lachnospirales</taxon>
        <taxon>Cellulosilyticaceae</taxon>
        <taxon>Holtiella</taxon>
    </lineage>
</organism>
<keyword evidence="1" id="KW-0472">Membrane</keyword>
<dbReference type="Gene3D" id="3.60.21.10">
    <property type="match status" value="1"/>
</dbReference>
<keyword evidence="1" id="KW-1133">Transmembrane helix</keyword>
<dbReference type="Pfam" id="PF00149">
    <property type="entry name" value="Metallophos"/>
    <property type="match status" value="1"/>
</dbReference>
<evidence type="ECO:0000256" key="1">
    <source>
        <dbReference type="SAM" id="Phobius"/>
    </source>
</evidence>